<organism evidence="2 3">
    <name type="scientific">Phenylobacterium glaciei</name>
    <dbReference type="NCBI Taxonomy" id="2803784"/>
    <lineage>
        <taxon>Bacteria</taxon>
        <taxon>Pseudomonadati</taxon>
        <taxon>Pseudomonadota</taxon>
        <taxon>Alphaproteobacteria</taxon>
        <taxon>Caulobacterales</taxon>
        <taxon>Caulobacteraceae</taxon>
        <taxon>Phenylobacterium</taxon>
    </lineage>
</organism>
<gene>
    <name evidence="2" type="ORF">JKL49_08615</name>
</gene>
<accession>A0A941D0S8</accession>
<name>A0A941D0S8_9CAUL</name>
<sequence length="631" mass="67245">MLDQILDAVATAVAGQCKALDVVATARMHSLLADGADQLAAGAALARGWELVAPLPFGRILNAAINARPASGGEAAALLTGRGRASPATRARAAAIAGLAEAAQCFELAERDEVITELFLASAEAPTHVPKAQAFASACCERVALAGRVLVEQSDIVIGIWDGATQTFVGGTGHTIGTALDLGCPVIWIDARQPEAWRILRAPESLAGLAALGEVEDGRDAALASLVADALRPAEPRHRKRGATAPGGIAALTHERWPGRSRPLAHGYRRIEALFGADSWKGRLRSLRQTYETPDAIAAGSAAPMLAHARALPGLDGSFADRLEAAVLRRFSWTDGVSAYLSDTYRGGMMASFIMSPLAIVGGLAWLALDAPQWKWLFEIFEFGLLCAIVGITLVGQKARWHGRWFETRRAAEYLRQGPMLLLLGAARAAGRWPRGAETSWPEWYARRALREVGLPAVAITPSYLRLALGALLDDHVTSQRDYHRDKAARLAAAQHNLDRLSEILFTLAVAVVALYLALEGAAALKLVSEAVPHAISNASTWLAVMLPTFGAAVAGIRYFGDFERFSAISQVSAEKLDAVHSRIRLLLAAPDAALDYGRVSELAHATDDIVVSEIENWQAVFGGKHVSVPV</sequence>
<comment type="caution">
    <text evidence="2">The sequence shown here is derived from an EMBL/GenBank/DDBJ whole genome shotgun (WGS) entry which is preliminary data.</text>
</comment>
<evidence type="ECO:0000256" key="1">
    <source>
        <dbReference type="SAM" id="Phobius"/>
    </source>
</evidence>
<keyword evidence="1" id="KW-0812">Transmembrane</keyword>
<dbReference type="EMBL" id="JAGSGD010000001">
    <property type="protein sequence ID" value="MBR7619447.1"/>
    <property type="molecule type" value="Genomic_DNA"/>
</dbReference>
<dbReference type="Proteomes" id="UP000622580">
    <property type="component" value="Unassembled WGS sequence"/>
</dbReference>
<feature type="transmembrane region" description="Helical" evidence="1">
    <location>
        <begin position="501"/>
        <end position="519"/>
    </location>
</feature>
<dbReference type="AlphaFoldDB" id="A0A941D0S8"/>
<feature type="transmembrane region" description="Helical" evidence="1">
    <location>
        <begin position="350"/>
        <end position="369"/>
    </location>
</feature>
<evidence type="ECO:0000313" key="2">
    <source>
        <dbReference type="EMBL" id="MBR7619447.1"/>
    </source>
</evidence>
<keyword evidence="3" id="KW-1185">Reference proteome</keyword>
<dbReference type="RefSeq" id="WP_215339800.1">
    <property type="nucleotide sequence ID" value="NZ_JAGSGD010000001.1"/>
</dbReference>
<feature type="transmembrane region" description="Helical" evidence="1">
    <location>
        <begin position="539"/>
        <end position="560"/>
    </location>
</feature>
<feature type="transmembrane region" description="Helical" evidence="1">
    <location>
        <begin position="375"/>
        <end position="395"/>
    </location>
</feature>
<protein>
    <recommendedName>
        <fullName evidence="4">SMODS and SLOG-associating 2TM effector domain-containing protein</fullName>
    </recommendedName>
</protein>
<keyword evidence="1" id="KW-0472">Membrane</keyword>
<proteinExistence type="predicted"/>
<evidence type="ECO:0008006" key="4">
    <source>
        <dbReference type="Google" id="ProtNLM"/>
    </source>
</evidence>
<evidence type="ECO:0000313" key="3">
    <source>
        <dbReference type="Proteomes" id="UP000622580"/>
    </source>
</evidence>
<keyword evidence="1" id="KW-1133">Transmembrane helix</keyword>
<reference evidence="2" key="1">
    <citation type="submission" date="2021-04" db="EMBL/GenBank/DDBJ databases">
        <title>Draft genome assembly of strain Phenylobacterium sp. 20VBR1 using MiniION and Illumina platforms.</title>
        <authorList>
            <person name="Thomas F.A."/>
            <person name="Krishnan K.P."/>
            <person name="Sinha R.K."/>
        </authorList>
    </citation>
    <scope>NUCLEOTIDE SEQUENCE</scope>
    <source>
        <strain evidence="2">20VBR1</strain>
    </source>
</reference>